<organism evidence="2">
    <name type="scientific">Caenorhabditis remanei</name>
    <name type="common">Caenorhabditis vulgaris</name>
    <dbReference type="NCBI Taxonomy" id="31234"/>
    <lineage>
        <taxon>Eukaryota</taxon>
        <taxon>Metazoa</taxon>
        <taxon>Ecdysozoa</taxon>
        <taxon>Nematoda</taxon>
        <taxon>Chromadorea</taxon>
        <taxon>Rhabditida</taxon>
        <taxon>Rhabditina</taxon>
        <taxon>Rhabditomorpha</taxon>
        <taxon>Rhabditoidea</taxon>
        <taxon>Rhabditidae</taxon>
        <taxon>Peloderinae</taxon>
        <taxon>Caenorhabditis</taxon>
    </lineage>
</organism>
<dbReference type="Proteomes" id="UP000008281">
    <property type="component" value="Unassembled WGS sequence"/>
</dbReference>
<dbReference type="Gene3D" id="3.40.630.90">
    <property type="match status" value="1"/>
</dbReference>
<proteinExistence type="predicted"/>
<evidence type="ECO:0000313" key="1">
    <source>
        <dbReference type="EMBL" id="EFO86092.1"/>
    </source>
</evidence>
<sequence>MNTIHNARISVSQLYGVSIRRYSIEKILPKDVKIIKNPSNEQIEKYQKLVGGFNEIKLLKETMKEDYHLYLLCHKDSTVLSGTQSILYKSLNSSTPDFLSFGLSYQPDNTYHLLPHLMSEMASDLDAVNMNSGGCVDSKNAAVWRKVLHTKVRGSTYYVSNYKADEVFIPELEFDDVVVKKFNDVPSEDVVKYDNSIFPYQRQQLLLAKFKNGIGRVAYDKSGKVIGIGLVSFEESSGNCEIGPIYCDTKNAAQAIFQSILQEMKGFNEIRVRCSDKFEDSATWIRPFLRCRHEMTPFAHVKFNRVIPDLNLSKVFVNSNPSSAPC</sequence>
<dbReference type="InterPro" id="IPR016181">
    <property type="entry name" value="Acyl_CoA_acyltransferase"/>
</dbReference>
<dbReference type="OMA" id="MNSGGCV"/>
<dbReference type="STRING" id="31234.E3LGJ0"/>
<dbReference type="eggNOG" id="ENOG502TFWB">
    <property type="taxonomic scope" value="Eukaryota"/>
</dbReference>
<dbReference type="KEGG" id="crq:GCK72_004982"/>
<dbReference type="RefSeq" id="XP_003117226.2">
    <property type="nucleotide sequence ID" value="XM_003117178.2"/>
</dbReference>
<dbReference type="EMBL" id="DS268408">
    <property type="protein sequence ID" value="EFO86092.1"/>
    <property type="molecule type" value="Genomic_DNA"/>
</dbReference>
<dbReference type="InterPro" id="IPR009658">
    <property type="entry name" value="DUF1248"/>
</dbReference>
<keyword evidence="2" id="KW-1185">Reference proteome</keyword>
<dbReference type="PANTHER" id="PTHR21471">
    <property type="entry name" value="GNAT FAMILY ACETYLTRANSFERASE-RELATED"/>
    <property type="match status" value="1"/>
</dbReference>
<gene>
    <name evidence="1" type="ORF">CRE_01571</name>
</gene>
<reference evidence="1" key="1">
    <citation type="submission" date="2007-07" db="EMBL/GenBank/DDBJ databases">
        <title>PCAP assembly of the Caenorhabditis remanei genome.</title>
        <authorList>
            <consortium name="The Caenorhabditis remanei Sequencing Consortium"/>
            <person name="Wilson R.K."/>
        </authorList>
    </citation>
    <scope>NUCLEOTIDE SEQUENCE [LARGE SCALE GENOMIC DNA]</scope>
    <source>
        <strain evidence="1">PB4641</strain>
    </source>
</reference>
<protein>
    <submittedName>
        <fullName evidence="1">Uncharacterized protein</fullName>
    </submittedName>
</protein>
<dbReference type="HOGENOM" id="CLU_067662_0_0_1"/>
<dbReference type="GeneID" id="9821493"/>
<name>E3LGJ0_CAERE</name>
<dbReference type="FunCoup" id="E3LGJ0">
    <property type="interactions" value="8"/>
</dbReference>
<dbReference type="Pfam" id="PF06852">
    <property type="entry name" value="DUF1248"/>
    <property type="match status" value="1"/>
</dbReference>
<dbReference type="AlphaFoldDB" id="E3LGJ0"/>
<dbReference type="OrthoDB" id="5803319at2759"/>
<dbReference type="CTD" id="9821493"/>
<accession>E3LGJ0</accession>
<dbReference type="SUPFAM" id="SSF55729">
    <property type="entry name" value="Acyl-CoA N-acyltransferases (Nat)"/>
    <property type="match status" value="1"/>
</dbReference>
<dbReference type="PANTHER" id="PTHR21471:SF4">
    <property type="entry name" value="DUF1248 DOMAIN-CONTAINING PROTEIN"/>
    <property type="match status" value="1"/>
</dbReference>
<evidence type="ECO:0000313" key="2">
    <source>
        <dbReference type="Proteomes" id="UP000008281"/>
    </source>
</evidence>